<dbReference type="EMBL" id="CAJVQA010018914">
    <property type="protein sequence ID" value="CAG8756583.1"/>
    <property type="molecule type" value="Genomic_DNA"/>
</dbReference>
<feature type="non-terminal residue" evidence="1">
    <location>
        <position position="1"/>
    </location>
</feature>
<reference evidence="1" key="1">
    <citation type="submission" date="2021-06" db="EMBL/GenBank/DDBJ databases">
        <authorList>
            <person name="Kallberg Y."/>
            <person name="Tangrot J."/>
            <person name="Rosling A."/>
        </authorList>
    </citation>
    <scope>NUCLEOTIDE SEQUENCE</scope>
    <source>
        <strain evidence="1">FL966</strain>
    </source>
</reference>
<gene>
    <name evidence="1" type="ORF">CPELLU_LOCUS15040</name>
</gene>
<proteinExistence type="predicted"/>
<sequence length="185" mass="21200">MKFPHQSEIMYPHDIYIPKNFIIPSGNVFKFKLYASGFVWYKCNSVSSKWGLDQFRSVYFNHKEDFTKYPYTGVAFIDFRATDITIRSAIPKYDNSTMTLTLNGFLETPSSDPTKNYRYEFVPIKSNTGKGAFSDVTYFIVAETDGGAPPPSTECGTTYPDGFIHPELITYTLLYYHPGTDPYMK</sequence>
<dbReference type="AlphaFoldDB" id="A0A9N9IYK6"/>
<accession>A0A9N9IYK6</accession>
<organism evidence="1 2">
    <name type="scientific">Cetraspora pellucida</name>
    <dbReference type="NCBI Taxonomy" id="1433469"/>
    <lineage>
        <taxon>Eukaryota</taxon>
        <taxon>Fungi</taxon>
        <taxon>Fungi incertae sedis</taxon>
        <taxon>Mucoromycota</taxon>
        <taxon>Glomeromycotina</taxon>
        <taxon>Glomeromycetes</taxon>
        <taxon>Diversisporales</taxon>
        <taxon>Gigasporaceae</taxon>
        <taxon>Cetraspora</taxon>
    </lineage>
</organism>
<evidence type="ECO:0000313" key="2">
    <source>
        <dbReference type="Proteomes" id="UP000789759"/>
    </source>
</evidence>
<keyword evidence="2" id="KW-1185">Reference proteome</keyword>
<dbReference type="Proteomes" id="UP000789759">
    <property type="component" value="Unassembled WGS sequence"/>
</dbReference>
<protein>
    <submittedName>
        <fullName evidence="1">24794_t:CDS:1</fullName>
    </submittedName>
</protein>
<evidence type="ECO:0000313" key="1">
    <source>
        <dbReference type="EMBL" id="CAG8756583.1"/>
    </source>
</evidence>
<name>A0A9N9IYK6_9GLOM</name>
<dbReference type="OrthoDB" id="1859733at2759"/>
<comment type="caution">
    <text evidence="1">The sequence shown here is derived from an EMBL/GenBank/DDBJ whole genome shotgun (WGS) entry which is preliminary data.</text>
</comment>